<evidence type="ECO:0000313" key="2">
    <source>
        <dbReference type="Proteomes" id="UP000807353"/>
    </source>
</evidence>
<gene>
    <name evidence="1" type="ORF">BDZ94DRAFT_1266248</name>
</gene>
<proteinExistence type="predicted"/>
<sequence length="126" mass="14144">MKKTPIQPTYSFNSIPMGGAISSALTHIKDLLLISSHKFWPPQQLLLPWRVVKNQINILVVHHPINPDHDTFTYISHRGTAKAFCTGTCIHIHERCTLSISGILHLVYIPTAEGTITNINQILEDL</sequence>
<dbReference type="Proteomes" id="UP000807353">
    <property type="component" value="Unassembled WGS sequence"/>
</dbReference>
<organism evidence="1 2">
    <name type="scientific">Collybia nuda</name>
    <dbReference type="NCBI Taxonomy" id="64659"/>
    <lineage>
        <taxon>Eukaryota</taxon>
        <taxon>Fungi</taxon>
        <taxon>Dikarya</taxon>
        <taxon>Basidiomycota</taxon>
        <taxon>Agaricomycotina</taxon>
        <taxon>Agaricomycetes</taxon>
        <taxon>Agaricomycetidae</taxon>
        <taxon>Agaricales</taxon>
        <taxon>Tricholomatineae</taxon>
        <taxon>Clitocybaceae</taxon>
        <taxon>Collybia</taxon>
    </lineage>
</organism>
<dbReference type="AlphaFoldDB" id="A0A9P6CGZ2"/>
<comment type="caution">
    <text evidence="1">The sequence shown here is derived from an EMBL/GenBank/DDBJ whole genome shotgun (WGS) entry which is preliminary data.</text>
</comment>
<evidence type="ECO:0000313" key="1">
    <source>
        <dbReference type="EMBL" id="KAF9460434.1"/>
    </source>
</evidence>
<protein>
    <submittedName>
        <fullName evidence="1">Uncharacterized protein</fullName>
    </submittedName>
</protein>
<accession>A0A9P6CGZ2</accession>
<keyword evidence="2" id="KW-1185">Reference proteome</keyword>
<dbReference type="EMBL" id="MU150299">
    <property type="protein sequence ID" value="KAF9460434.1"/>
    <property type="molecule type" value="Genomic_DNA"/>
</dbReference>
<reference evidence="1" key="1">
    <citation type="submission" date="2020-11" db="EMBL/GenBank/DDBJ databases">
        <authorList>
            <consortium name="DOE Joint Genome Institute"/>
            <person name="Ahrendt S."/>
            <person name="Riley R."/>
            <person name="Andreopoulos W."/>
            <person name="Labutti K."/>
            <person name="Pangilinan J."/>
            <person name="Ruiz-Duenas F.J."/>
            <person name="Barrasa J.M."/>
            <person name="Sanchez-Garcia M."/>
            <person name="Camarero S."/>
            <person name="Miyauchi S."/>
            <person name="Serrano A."/>
            <person name="Linde D."/>
            <person name="Babiker R."/>
            <person name="Drula E."/>
            <person name="Ayuso-Fernandez I."/>
            <person name="Pacheco R."/>
            <person name="Padilla G."/>
            <person name="Ferreira P."/>
            <person name="Barriuso J."/>
            <person name="Kellner H."/>
            <person name="Castanera R."/>
            <person name="Alfaro M."/>
            <person name="Ramirez L."/>
            <person name="Pisabarro A.G."/>
            <person name="Kuo A."/>
            <person name="Tritt A."/>
            <person name="Lipzen A."/>
            <person name="He G."/>
            <person name="Yan M."/>
            <person name="Ng V."/>
            <person name="Cullen D."/>
            <person name="Martin F."/>
            <person name="Rosso M.-N."/>
            <person name="Henrissat B."/>
            <person name="Hibbett D."/>
            <person name="Martinez A.T."/>
            <person name="Grigoriev I.V."/>
        </authorList>
    </citation>
    <scope>NUCLEOTIDE SEQUENCE</scope>
    <source>
        <strain evidence="1">CBS 247.69</strain>
    </source>
</reference>
<name>A0A9P6CGZ2_9AGAR</name>